<dbReference type="EMBL" id="WISP01000198">
    <property type="protein sequence ID" value="MQW07982.1"/>
    <property type="molecule type" value="Genomic_DNA"/>
</dbReference>
<evidence type="ECO:0000313" key="2">
    <source>
        <dbReference type="EMBL" id="MQW07982.1"/>
    </source>
</evidence>
<dbReference type="PROSITE" id="PS51186">
    <property type="entry name" value="GNAT"/>
    <property type="match status" value="1"/>
</dbReference>
<sequence>MAGRQVVDAPASESKLIDSFKMHVATIESANIEQLHALSVSVGWPLRSEDLQFLRDCGRGYVAHDDIGRLTGSAMWFPHGDDFATIGMVITSPRLQSNGTARWLMEHVLWDCCGRNLRLNATRASRRLYHSLDFQPMRTIYQCQGVVRQADSTATTEQPPVRRLEGEDLAAVAELDAGAFGVSRTALIGKLFAQSVGYGLFRGGRLEAFALCRPFGRGHVIGPVVADSDADALAVIRRHVAAHENQFLRLDTPVETGPFATFLSQSGLAVFDTVLAMSRRGKGRADVVPGSNLYGLASHALG</sequence>
<name>A0A6A8A2P0_RHIML</name>
<dbReference type="Pfam" id="PF18014">
    <property type="entry name" value="Acetyltransf_18"/>
    <property type="match status" value="1"/>
</dbReference>
<proteinExistence type="predicted"/>
<dbReference type="InterPro" id="IPR016181">
    <property type="entry name" value="Acyl_CoA_acyltransferase"/>
</dbReference>
<feature type="domain" description="N-acetyltransferase" evidence="1">
    <location>
        <begin position="22"/>
        <end position="162"/>
    </location>
</feature>
<dbReference type="PANTHER" id="PTHR47237:SF2">
    <property type="entry name" value="BLL4206 PROTEIN"/>
    <property type="match status" value="1"/>
</dbReference>
<protein>
    <submittedName>
        <fullName evidence="2">GNAT family N-acetyltransferase</fullName>
    </submittedName>
</protein>
<dbReference type="PANTHER" id="PTHR47237">
    <property type="entry name" value="SLL0310 PROTEIN"/>
    <property type="match status" value="1"/>
</dbReference>
<evidence type="ECO:0000259" key="1">
    <source>
        <dbReference type="PROSITE" id="PS51186"/>
    </source>
</evidence>
<reference evidence="2" key="1">
    <citation type="journal article" date="2013" name="Genome Biol.">
        <title>Comparative genomics of the core and accessory genomes of 48 Sinorhizobium strains comprising five genospecies.</title>
        <authorList>
            <person name="Sugawara M."/>
            <person name="Epstein B."/>
            <person name="Badgley B.D."/>
            <person name="Unno T."/>
            <person name="Xu L."/>
            <person name="Reese J."/>
            <person name="Gyaneshwar P."/>
            <person name="Denny R."/>
            <person name="Mudge J."/>
            <person name="Bharti A.K."/>
            <person name="Farmer A.D."/>
            <person name="May G.D."/>
            <person name="Woodward J.E."/>
            <person name="Medigue C."/>
            <person name="Vallenet D."/>
            <person name="Lajus A."/>
            <person name="Rouy Z."/>
            <person name="Martinez-Vaz B."/>
            <person name="Tiffin P."/>
            <person name="Young N.D."/>
            <person name="Sadowsky M.J."/>
        </authorList>
    </citation>
    <scope>NUCLEOTIDE SEQUENCE</scope>
    <source>
        <strain evidence="2">M30</strain>
    </source>
</reference>
<dbReference type="AlphaFoldDB" id="A0A6A8A2P0"/>
<dbReference type="InterPro" id="IPR000182">
    <property type="entry name" value="GNAT_dom"/>
</dbReference>
<dbReference type="GO" id="GO:0016747">
    <property type="term" value="F:acyltransferase activity, transferring groups other than amino-acyl groups"/>
    <property type="evidence" value="ECO:0007669"/>
    <property type="project" value="InterPro"/>
</dbReference>
<gene>
    <name evidence="2" type="ORF">GHK45_30820</name>
</gene>
<comment type="caution">
    <text evidence="2">The sequence shown here is derived from an EMBL/GenBank/DDBJ whole genome shotgun (WGS) entry which is preliminary data.</text>
</comment>
<accession>A0A6A8A2P0</accession>
<organism evidence="2">
    <name type="scientific">Rhizobium meliloti</name>
    <name type="common">Ensifer meliloti</name>
    <name type="synonym">Sinorhizobium meliloti</name>
    <dbReference type="NCBI Taxonomy" id="382"/>
    <lineage>
        <taxon>Bacteria</taxon>
        <taxon>Pseudomonadati</taxon>
        <taxon>Pseudomonadota</taxon>
        <taxon>Alphaproteobacteria</taxon>
        <taxon>Hyphomicrobiales</taxon>
        <taxon>Rhizobiaceae</taxon>
        <taxon>Sinorhizobium/Ensifer group</taxon>
        <taxon>Sinorhizobium</taxon>
    </lineage>
</organism>
<keyword evidence="2" id="KW-0808">Transferase</keyword>
<dbReference type="InterPro" id="IPR052729">
    <property type="entry name" value="Acyl/Acetyltrans_Enzymes"/>
</dbReference>
<dbReference type="Pfam" id="PF13508">
    <property type="entry name" value="Acetyltransf_7"/>
    <property type="match status" value="1"/>
</dbReference>
<dbReference type="Gene3D" id="3.40.630.90">
    <property type="match status" value="1"/>
</dbReference>
<dbReference type="InterPro" id="IPR041496">
    <property type="entry name" value="YitH/HolE_GNAT"/>
</dbReference>
<dbReference type="SUPFAM" id="SSF55729">
    <property type="entry name" value="Acyl-CoA N-acyltransferases (Nat)"/>
    <property type="match status" value="1"/>
</dbReference>
<dbReference type="Gene3D" id="3.40.630.30">
    <property type="match status" value="1"/>
</dbReference>